<evidence type="ECO:0000259" key="1">
    <source>
        <dbReference type="Pfam" id="PF08818"/>
    </source>
</evidence>
<dbReference type="EMBL" id="FWXO01000003">
    <property type="protein sequence ID" value="SMC60983.1"/>
    <property type="molecule type" value="Genomic_DNA"/>
</dbReference>
<dbReference type="Proteomes" id="UP000192360">
    <property type="component" value="Unassembled WGS sequence"/>
</dbReference>
<proteinExistence type="predicted"/>
<gene>
    <name evidence="2" type="ORF">SAMN05660703_1995</name>
</gene>
<sequence length="199" mass="23147">MSDADKIEAYFQKKQPFREGLLRLREIVKTTKLSETLKWGAPIYTVNNKNVIGILAFKNHFGIWFYHGSLLKDASQVLENAQEGKTKFMRHWKFTSLEEINEPLILSYINEAILLQQNNLIPKTQHKKVEKIIVPDILSNALNNNLKAKKCFKELTPYKRKEYCEYITSAKQEKTKQSRLLKSLDLLAEGKGLNDAYRN</sequence>
<dbReference type="RefSeq" id="WP_084061343.1">
    <property type="nucleotide sequence ID" value="NZ_FWXO01000003.1"/>
</dbReference>
<dbReference type="OrthoDB" id="214150at2"/>
<name>A0A1W2AK09_9FLAO</name>
<reference evidence="2 3" key="1">
    <citation type="submission" date="2017-04" db="EMBL/GenBank/DDBJ databases">
        <authorList>
            <person name="Afonso C.L."/>
            <person name="Miller P.J."/>
            <person name="Scott M.A."/>
            <person name="Spackman E."/>
            <person name="Goraichik I."/>
            <person name="Dimitrov K.M."/>
            <person name="Suarez D.L."/>
            <person name="Swayne D.E."/>
        </authorList>
    </citation>
    <scope>NUCLEOTIDE SEQUENCE [LARGE SCALE GENOMIC DNA]</scope>
    <source>
        <strain evidence="2 3">DSM 21164</strain>
    </source>
</reference>
<accession>A0A1W2AK09</accession>
<dbReference type="Gene3D" id="3.90.1150.200">
    <property type="match status" value="1"/>
</dbReference>
<protein>
    <submittedName>
        <fullName evidence="2">Uncharacterized conserved protein YdeI, YjbR/CyaY-like superfamily, DUF1801 family</fullName>
    </submittedName>
</protein>
<dbReference type="Pfam" id="PF08818">
    <property type="entry name" value="DUF1801"/>
    <property type="match status" value="1"/>
</dbReference>
<dbReference type="Pfam" id="PF13376">
    <property type="entry name" value="OmdA"/>
    <property type="match status" value="1"/>
</dbReference>
<dbReference type="SUPFAM" id="SSF159888">
    <property type="entry name" value="YdhG-like"/>
    <property type="match status" value="1"/>
</dbReference>
<dbReference type="InterPro" id="IPR014922">
    <property type="entry name" value="YdhG-like"/>
</dbReference>
<evidence type="ECO:0000313" key="2">
    <source>
        <dbReference type="EMBL" id="SMC60983.1"/>
    </source>
</evidence>
<feature type="domain" description="YdhG-like" evidence="1">
    <location>
        <begin position="18"/>
        <end position="113"/>
    </location>
</feature>
<organism evidence="2 3">
    <name type="scientific">Cellulophaga tyrosinoxydans</name>
    <dbReference type="NCBI Taxonomy" id="504486"/>
    <lineage>
        <taxon>Bacteria</taxon>
        <taxon>Pseudomonadati</taxon>
        <taxon>Bacteroidota</taxon>
        <taxon>Flavobacteriia</taxon>
        <taxon>Flavobacteriales</taxon>
        <taxon>Flavobacteriaceae</taxon>
        <taxon>Cellulophaga</taxon>
    </lineage>
</organism>
<dbReference type="STRING" id="504486.SAMN05660703_1995"/>
<evidence type="ECO:0000313" key="3">
    <source>
        <dbReference type="Proteomes" id="UP000192360"/>
    </source>
</evidence>
<keyword evidence="3" id="KW-1185">Reference proteome</keyword>
<dbReference type="AlphaFoldDB" id="A0A1W2AK09"/>